<reference evidence="1 2" key="1">
    <citation type="submission" date="2016-06" db="EMBL/GenBank/DDBJ databases">
        <authorList>
            <person name="Kjaerup R.B."/>
            <person name="Dalgaard T.S."/>
            <person name="Juul-Madsen H.R."/>
        </authorList>
    </citation>
    <scope>NUCLEOTIDE SEQUENCE [LARGE SCALE GENOMIC DNA]</scope>
</reference>
<name>A0A1B2ICZ5_9CAUD</name>
<evidence type="ECO:0000313" key="2">
    <source>
        <dbReference type="Proteomes" id="UP000201594"/>
    </source>
</evidence>
<dbReference type="Proteomes" id="UP000201594">
    <property type="component" value="Segment"/>
</dbReference>
<proteinExistence type="predicted"/>
<dbReference type="KEGG" id="vg:29061839"/>
<organism evidence="1 2">
    <name type="scientific">Erwinia phage vB_EamM_EarlPhillipIV</name>
    <dbReference type="NCBI Taxonomy" id="1883372"/>
    <lineage>
        <taxon>Viruses</taxon>
        <taxon>Duplodnaviria</taxon>
        <taxon>Heunggongvirae</taxon>
        <taxon>Uroviricota</taxon>
        <taxon>Caudoviricetes</taxon>
        <taxon>Chimalliviridae</taxon>
        <taxon>Derbicusvirus</taxon>
        <taxon>Derbicusvirus derbicus</taxon>
    </lineage>
</organism>
<accession>A0A1B2ICZ5</accession>
<sequence>MLVREAGYIYFKDKLDLLACELDYMSAINWNVIKGHRPKAIMGTQYQYLLGRRKDGRLEIIPMIYSGNRHHLNIDPREHDVASLFSSLLLVQESLVLEISHPIDTTIMGTPVNQQEFTNVHHAKVDRTKPQTFMFIDARAWMTDLMEVITAHQQHKHLHVNVSHGYLDPGGAVMRNLDQMGFVGRRSFTTMILT</sequence>
<dbReference type="RefSeq" id="YP_009278548.1">
    <property type="nucleotide sequence ID" value="NC_031007.1"/>
</dbReference>
<protein>
    <submittedName>
        <fullName evidence="1">Uncharacterized protein</fullName>
    </submittedName>
</protein>
<evidence type="ECO:0000313" key="1">
    <source>
        <dbReference type="EMBL" id="ANZ49085.1"/>
    </source>
</evidence>
<gene>
    <name evidence="1" type="ORF">EARLPHILLIPIV_236</name>
</gene>
<dbReference type="EMBL" id="KX397367">
    <property type="protein sequence ID" value="ANZ49085.1"/>
    <property type="molecule type" value="Genomic_DNA"/>
</dbReference>
<dbReference type="OrthoDB" id="23797at10239"/>
<dbReference type="GeneID" id="29061839"/>